<dbReference type="Gene3D" id="3.40.50.12500">
    <property type="match status" value="1"/>
</dbReference>
<gene>
    <name evidence="1" type="ORF">MUB46_18680</name>
</gene>
<name>A0AAW5R3B2_9HYPH</name>
<evidence type="ECO:0000313" key="2">
    <source>
        <dbReference type="Proteomes" id="UP001320898"/>
    </source>
</evidence>
<dbReference type="EMBL" id="JALIDZ010000009">
    <property type="protein sequence ID" value="MCT8973897.1"/>
    <property type="molecule type" value="Genomic_DNA"/>
</dbReference>
<dbReference type="PANTHER" id="PTHR40267">
    <property type="entry name" value="BLR3294 PROTEIN"/>
    <property type="match status" value="1"/>
</dbReference>
<dbReference type="Proteomes" id="UP001320898">
    <property type="component" value="Unassembled WGS sequence"/>
</dbReference>
<organism evidence="1 2">
    <name type="scientific">Microbaculum marinisediminis</name>
    <dbReference type="NCBI Taxonomy" id="2931392"/>
    <lineage>
        <taxon>Bacteria</taxon>
        <taxon>Pseudomonadati</taxon>
        <taxon>Pseudomonadota</taxon>
        <taxon>Alphaproteobacteria</taxon>
        <taxon>Hyphomicrobiales</taxon>
        <taxon>Tepidamorphaceae</taxon>
        <taxon>Microbaculum</taxon>
    </lineage>
</organism>
<dbReference type="InterPro" id="IPR026286">
    <property type="entry name" value="MaiA/AMDase"/>
</dbReference>
<dbReference type="Pfam" id="PF17645">
    <property type="entry name" value="Amdase"/>
    <property type="match status" value="1"/>
</dbReference>
<dbReference type="RefSeq" id="WP_261617477.1">
    <property type="nucleotide sequence ID" value="NZ_JALIDZ010000009.1"/>
</dbReference>
<dbReference type="AlphaFoldDB" id="A0AAW5R3B2"/>
<reference evidence="1 2" key="1">
    <citation type="submission" date="2022-04" db="EMBL/GenBank/DDBJ databases">
        <authorList>
            <person name="Ye Y.-Q."/>
            <person name="Du Z.-J."/>
        </authorList>
    </citation>
    <scope>NUCLEOTIDE SEQUENCE [LARGE SCALE GENOMIC DNA]</scope>
    <source>
        <strain evidence="1 2">A6E488</strain>
    </source>
</reference>
<keyword evidence="2" id="KW-1185">Reference proteome</keyword>
<sequence length="264" mass="29075">MNETLEPVTSKPYQVRFDNGRHHRAKLGFVVLAMEQTVEDDVYKLAPPGVGVHFSRVPMSNDATLDTLRQMEGGIEGAARLLLPDDDLDACCFTCNCGVMVIGEEPVMAALKRAKSEAEPTTVMTGVVRALRAVEAKRIVVGTPYLDEVNAHVRAFLRSKDFEILDIQGLNLRTNQEIDTVEPEFLLEFGASLDRPDADALFICCGALRSLDIVGALEARIGKPVIVSNQAMMWDCLRRAGIDDVIEGYGRLFQLRRRDVGLAG</sequence>
<accession>A0AAW5R3B2</accession>
<comment type="caution">
    <text evidence="1">The sequence shown here is derived from an EMBL/GenBank/DDBJ whole genome shotgun (WGS) entry which is preliminary data.</text>
</comment>
<dbReference type="PIRSF" id="PIRSF015736">
    <property type="entry name" value="MI"/>
    <property type="match status" value="1"/>
</dbReference>
<proteinExistence type="predicted"/>
<dbReference type="PANTHER" id="PTHR40267:SF1">
    <property type="entry name" value="BLR3294 PROTEIN"/>
    <property type="match status" value="1"/>
</dbReference>
<dbReference type="InterPro" id="IPR053714">
    <property type="entry name" value="Iso_Racemase_Enz_sf"/>
</dbReference>
<protein>
    <submittedName>
        <fullName evidence="1">Arylmalonate decarboxylase</fullName>
    </submittedName>
</protein>
<evidence type="ECO:0000313" key="1">
    <source>
        <dbReference type="EMBL" id="MCT8973897.1"/>
    </source>
</evidence>